<dbReference type="SUPFAM" id="SSF53041">
    <property type="entry name" value="Resolvase-like"/>
    <property type="match status" value="1"/>
</dbReference>
<dbReference type="KEGG" id="glj:GKIL_2621"/>
<dbReference type="GO" id="GO:0003677">
    <property type="term" value="F:DNA binding"/>
    <property type="evidence" value="ECO:0007669"/>
    <property type="project" value="InterPro"/>
</dbReference>
<accession>U5QIS7</accession>
<protein>
    <submittedName>
        <fullName evidence="2">Resolvase domain-containing protein</fullName>
    </submittedName>
</protein>
<dbReference type="GO" id="GO:0000150">
    <property type="term" value="F:DNA strand exchange activity"/>
    <property type="evidence" value="ECO:0007669"/>
    <property type="project" value="InterPro"/>
</dbReference>
<dbReference type="Pfam" id="PF00239">
    <property type="entry name" value="Resolvase"/>
    <property type="match status" value="1"/>
</dbReference>
<dbReference type="HOGENOM" id="CLU_2973050_0_0_3"/>
<keyword evidence="3" id="KW-1185">Reference proteome</keyword>
<dbReference type="InterPro" id="IPR036162">
    <property type="entry name" value="Resolvase-like_N_sf"/>
</dbReference>
<reference evidence="2 3" key="1">
    <citation type="journal article" date="2013" name="PLoS ONE">
        <title>Cultivation and Complete Genome Sequencing of Gloeobacter kilaueensis sp. nov., from a Lava Cave in Kilauea Caldera, Hawai'i.</title>
        <authorList>
            <person name="Saw J.H."/>
            <person name="Schatz M."/>
            <person name="Brown M.V."/>
            <person name="Kunkel D.D."/>
            <person name="Foster J.S."/>
            <person name="Shick H."/>
            <person name="Christensen S."/>
            <person name="Hou S."/>
            <person name="Wan X."/>
            <person name="Donachie S.P."/>
        </authorList>
    </citation>
    <scope>NUCLEOTIDE SEQUENCE [LARGE SCALE GENOMIC DNA]</scope>
    <source>
        <strain evidence="3">JS</strain>
    </source>
</reference>
<dbReference type="Proteomes" id="UP000017396">
    <property type="component" value="Chromosome"/>
</dbReference>
<organism evidence="2 3">
    <name type="scientific">Gloeobacter kilaueensis (strain ATCC BAA-2537 / CCAP 1431/1 / ULC 316 / JS1)</name>
    <dbReference type="NCBI Taxonomy" id="1183438"/>
    <lineage>
        <taxon>Bacteria</taxon>
        <taxon>Bacillati</taxon>
        <taxon>Cyanobacteriota</taxon>
        <taxon>Cyanophyceae</taxon>
        <taxon>Gloeobacterales</taxon>
        <taxon>Gloeobacteraceae</taxon>
        <taxon>Gloeobacter</taxon>
    </lineage>
</organism>
<evidence type="ECO:0000313" key="2">
    <source>
        <dbReference type="EMBL" id="AGY58867.1"/>
    </source>
</evidence>
<dbReference type="Gene3D" id="3.40.50.1390">
    <property type="entry name" value="Resolvase, N-terminal catalytic domain"/>
    <property type="match status" value="1"/>
</dbReference>
<evidence type="ECO:0000259" key="1">
    <source>
        <dbReference type="PROSITE" id="PS51736"/>
    </source>
</evidence>
<dbReference type="PROSITE" id="PS51736">
    <property type="entry name" value="RECOMBINASES_3"/>
    <property type="match status" value="1"/>
</dbReference>
<dbReference type="AlphaFoldDB" id="U5QIS7"/>
<sequence length="58" mass="6300">MIYGHARVSTDDQTPALQLTALERADCQKVYKDDGLSGATSKRRPCNGALKCSSMAIR</sequence>
<name>U5QIS7_GLOK1</name>
<feature type="domain" description="Resolvase/invertase-type recombinase catalytic" evidence="1">
    <location>
        <begin position="1"/>
        <end position="58"/>
    </location>
</feature>
<dbReference type="InterPro" id="IPR006119">
    <property type="entry name" value="Resolv_N"/>
</dbReference>
<dbReference type="STRING" id="1183438.GKIL_2621"/>
<dbReference type="EMBL" id="CP003587">
    <property type="protein sequence ID" value="AGY58867.1"/>
    <property type="molecule type" value="Genomic_DNA"/>
</dbReference>
<gene>
    <name evidence="2" type="ORF">GKIL_2621</name>
</gene>
<proteinExistence type="predicted"/>
<evidence type="ECO:0000313" key="3">
    <source>
        <dbReference type="Proteomes" id="UP000017396"/>
    </source>
</evidence>